<sequence>MGQARKLRVGVPVSCISTHPLCWISRWPYREQNTGGSSLYSEDFRILFARIRRGRGTPTDGVLPCQSE</sequence>
<protein>
    <submittedName>
        <fullName evidence="1">Uncharacterized protein</fullName>
    </submittedName>
</protein>
<evidence type="ECO:0000313" key="2">
    <source>
        <dbReference type="Proteomes" id="UP000317494"/>
    </source>
</evidence>
<gene>
    <name evidence="1" type="ORF">SeMB42_g07137</name>
</gene>
<dbReference type="Proteomes" id="UP000317494">
    <property type="component" value="Unassembled WGS sequence"/>
</dbReference>
<organism evidence="1 2">
    <name type="scientific">Synchytrium endobioticum</name>
    <dbReference type="NCBI Taxonomy" id="286115"/>
    <lineage>
        <taxon>Eukaryota</taxon>
        <taxon>Fungi</taxon>
        <taxon>Fungi incertae sedis</taxon>
        <taxon>Chytridiomycota</taxon>
        <taxon>Chytridiomycota incertae sedis</taxon>
        <taxon>Chytridiomycetes</taxon>
        <taxon>Synchytriales</taxon>
        <taxon>Synchytriaceae</taxon>
        <taxon>Synchytrium</taxon>
    </lineage>
</organism>
<proteinExistence type="predicted"/>
<accession>A0A507C2T6</accession>
<name>A0A507C2T6_9FUNG</name>
<dbReference type="AlphaFoldDB" id="A0A507C2T6"/>
<reference evidence="1 2" key="1">
    <citation type="journal article" date="2019" name="Sci. Rep.">
        <title>Comparative genomics of chytrid fungi reveal insights into the obligate biotrophic and pathogenic lifestyle of Synchytrium endobioticum.</title>
        <authorList>
            <person name="van de Vossenberg B.T.L.H."/>
            <person name="Warris S."/>
            <person name="Nguyen H.D.T."/>
            <person name="van Gent-Pelzer M.P.E."/>
            <person name="Joly D.L."/>
            <person name="van de Geest H.C."/>
            <person name="Bonants P.J.M."/>
            <person name="Smith D.S."/>
            <person name="Levesque C.A."/>
            <person name="van der Lee T.A.J."/>
        </authorList>
    </citation>
    <scope>NUCLEOTIDE SEQUENCE [LARGE SCALE GENOMIC DNA]</scope>
    <source>
        <strain evidence="1 2">MB42</strain>
    </source>
</reference>
<dbReference type="VEuPathDB" id="FungiDB:SeMB42_g07137"/>
<dbReference type="EMBL" id="QEAN01000464">
    <property type="protein sequence ID" value="TPX35820.1"/>
    <property type="molecule type" value="Genomic_DNA"/>
</dbReference>
<comment type="caution">
    <text evidence="1">The sequence shown here is derived from an EMBL/GenBank/DDBJ whole genome shotgun (WGS) entry which is preliminary data.</text>
</comment>
<evidence type="ECO:0000313" key="1">
    <source>
        <dbReference type="EMBL" id="TPX35820.1"/>
    </source>
</evidence>
<keyword evidence="2" id="KW-1185">Reference proteome</keyword>